<dbReference type="RefSeq" id="WP_125007634.1">
    <property type="nucleotide sequence ID" value="NZ_BEXA01000001.1"/>
</dbReference>
<protein>
    <submittedName>
        <fullName evidence="1">Uncharacterized protein</fullName>
    </submittedName>
</protein>
<keyword evidence="2" id="KW-1185">Reference proteome</keyword>
<organism evidence="1 2">
    <name type="scientific">Lentilactobacillus kosonis</name>
    <dbReference type="NCBI Taxonomy" id="2810561"/>
    <lineage>
        <taxon>Bacteria</taxon>
        <taxon>Bacillati</taxon>
        <taxon>Bacillota</taxon>
        <taxon>Bacilli</taxon>
        <taxon>Lactobacillales</taxon>
        <taxon>Lactobacillaceae</taxon>
        <taxon>Lentilactobacillus</taxon>
    </lineage>
</organism>
<accession>A0A401FIB8</accession>
<reference evidence="1 2" key="1">
    <citation type="submission" date="2017-11" db="EMBL/GenBank/DDBJ databases">
        <title>Draft Genome Sequence of Lactobacillus curieae NBRC 111893 isolated from Koso, a Japanese sugar-Vegetable Fermented Beverage.</title>
        <authorList>
            <person name="Chiou T.Y."/>
            <person name="Oshima K."/>
            <person name="Suda W."/>
            <person name="Hattori M."/>
            <person name="Takahashi T."/>
        </authorList>
    </citation>
    <scope>NUCLEOTIDE SEQUENCE [LARGE SCALE GENOMIC DNA]</scope>
    <source>
        <strain evidence="1 2">NBRC111893</strain>
    </source>
</reference>
<evidence type="ECO:0000313" key="1">
    <source>
        <dbReference type="EMBL" id="GAY72046.1"/>
    </source>
</evidence>
<name>A0A401FIB8_9LACO</name>
<dbReference type="AlphaFoldDB" id="A0A401FIB8"/>
<dbReference type="EMBL" id="BEXA01000001">
    <property type="protein sequence ID" value="GAY72046.1"/>
    <property type="molecule type" value="Genomic_DNA"/>
</dbReference>
<evidence type="ECO:0000313" key="2">
    <source>
        <dbReference type="Proteomes" id="UP000286974"/>
    </source>
</evidence>
<sequence>MKKVILWGTIVFGMFGILVTSTTTVNAATWHKGVPTILKHSYWQGKDTSEFWSFNNEGVHYYRGYTEYISGHPMYKVSKKSYTIRTVGKKNAYYYVTATKINHNKFRFFYPYSSTDQMIDYTYLYRM</sequence>
<dbReference type="OrthoDB" id="2326259at2"/>
<comment type="caution">
    <text evidence="1">The sequence shown here is derived from an EMBL/GenBank/DDBJ whole genome shotgun (WGS) entry which is preliminary data.</text>
</comment>
<proteinExistence type="predicted"/>
<dbReference type="Proteomes" id="UP000286974">
    <property type="component" value="Unassembled WGS sequence"/>
</dbReference>
<gene>
    <name evidence="1" type="ORF">NBRC111893_192</name>
</gene>